<evidence type="ECO:0000313" key="2">
    <source>
        <dbReference type="WBParaSite" id="SMUV_0000931601-mRNA-1"/>
    </source>
</evidence>
<dbReference type="WBParaSite" id="SMUV_0000931601-mRNA-1">
    <property type="protein sequence ID" value="SMUV_0000931601-mRNA-1"/>
    <property type="gene ID" value="SMUV_0000931601"/>
</dbReference>
<name>A0A0N5AWL3_9BILA</name>
<sequence length="87" mass="10028">MPHIDDENKSVCPQGFLKKLTYNLVKRYLIAPENYSKYILKEKYGKDDIIQSTLRRQLKSAPVVKEGMSPAPILPFIKRHPAEIPDC</sequence>
<dbReference type="Proteomes" id="UP000046393">
    <property type="component" value="Unplaced"/>
</dbReference>
<proteinExistence type="predicted"/>
<protein>
    <submittedName>
        <fullName evidence="2">Transposase</fullName>
    </submittedName>
</protein>
<keyword evidence="1" id="KW-1185">Reference proteome</keyword>
<organism evidence="1 2">
    <name type="scientific">Syphacia muris</name>
    <dbReference type="NCBI Taxonomy" id="451379"/>
    <lineage>
        <taxon>Eukaryota</taxon>
        <taxon>Metazoa</taxon>
        <taxon>Ecdysozoa</taxon>
        <taxon>Nematoda</taxon>
        <taxon>Chromadorea</taxon>
        <taxon>Rhabditida</taxon>
        <taxon>Spirurina</taxon>
        <taxon>Oxyuridomorpha</taxon>
        <taxon>Oxyuroidea</taxon>
        <taxon>Oxyuridae</taxon>
        <taxon>Syphacia</taxon>
    </lineage>
</organism>
<dbReference type="AlphaFoldDB" id="A0A0N5AWL3"/>
<accession>A0A0N5AWL3</accession>
<evidence type="ECO:0000313" key="1">
    <source>
        <dbReference type="Proteomes" id="UP000046393"/>
    </source>
</evidence>
<reference evidence="2" key="1">
    <citation type="submission" date="2017-02" db="UniProtKB">
        <authorList>
            <consortium name="WormBaseParasite"/>
        </authorList>
    </citation>
    <scope>IDENTIFICATION</scope>
</reference>